<proteinExistence type="predicted"/>
<name>A0A2S9K0Q8_9BURK</name>
<dbReference type="EMBL" id="PVLQ01000106">
    <property type="protein sequence ID" value="PRD64009.1"/>
    <property type="molecule type" value="Genomic_DNA"/>
</dbReference>
<dbReference type="Gene3D" id="3.10.450.50">
    <property type="match status" value="1"/>
</dbReference>
<dbReference type="AlphaFoldDB" id="A0A2S9K0Q8"/>
<dbReference type="Pfam" id="PF02810">
    <property type="entry name" value="SEC-C"/>
    <property type="match status" value="1"/>
</dbReference>
<protein>
    <submittedName>
        <fullName evidence="1">Zinc chelation protein SecC</fullName>
    </submittedName>
</protein>
<dbReference type="InterPro" id="IPR011978">
    <property type="entry name" value="YgfB-like"/>
</dbReference>
<organism evidence="1 2">
    <name type="scientific">Malikia granosa</name>
    <dbReference type="NCBI Taxonomy" id="263067"/>
    <lineage>
        <taxon>Bacteria</taxon>
        <taxon>Pseudomonadati</taxon>
        <taxon>Pseudomonadota</taxon>
        <taxon>Betaproteobacteria</taxon>
        <taxon>Burkholderiales</taxon>
        <taxon>Comamonadaceae</taxon>
        <taxon>Malikia</taxon>
    </lineage>
</organism>
<reference evidence="1 2" key="1">
    <citation type="submission" date="2018-03" db="EMBL/GenBank/DDBJ databases">
        <title>Comparative genomics illustrates the genes involved in a hyperalkaliphilic mechanisms of Serpentinomonas isolated from highly-alkaline calcium-rich serpentinized springs.</title>
        <authorList>
            <person name="Suzuki S."/>
            <person name="Ishii S."/>
            <person name="Walworth N."/>
            <person name="Bird L."/>
            <person name="Kuenen J.G."/>
            <person name="Nealson K.H."/>
        </authorList>
    </citation>
    <scope>NUCLEOTIDE SEQUENCE [LARGE SCALE GENOMIC DNA]</scope>
    <source>
        <strain evidence="1 2">P1</strain>
    </source>
</reference>
<sequence length="268" mass="30176">MNTATPALEPMNDQDFDALDQILDSLRERLDEVPQWEFCEGAIAALICCRRDIPAAEYFGALMGDEDSGQFGPELFASPEQYEQFLTLWNRRWNEVVAALDAQVDNLEDPQAYAPEVMDVRGAVLAMSEQERAEMADELADEELPYFAQVWALGFMFVVETWPEEWAAPRDKEAREWLEDALNRIVTLTEDDDGEPVISMFGEDSPPSVSQERINAYGDAIWAAYDLRDLWKSIGPRVEQVVKGDEPGRNDACPCGSGKKYKKCCGAN</sequence>
<comment type="caution">
    <text evidence="1">The sequence shown here is derived from an EMBL/GenBank/DDBJ whole genome shotgun (WGS) entry which is preliminary data.</text>
</comment>
<dbReference type="Proteomes" id="UP000238589">
    <property type="component" value="Unassembled WGS sequence"/>
</dbReference>
<keyword evidence="2" id="KW-1185">Reference proteome</keyword>
<accession>A0A2S9K0Q8</accession>
<dbReference type="SUPFAM" id="SSF103642">
    <property type="entry name" value="Sec-C motif"/>
    <property type="match status" value="1"/>
</dbReference>
<evidence type="ECO:0000313" key="1">
    <source>
        <dbReference type="EMBL" id="PRD64009.1"/>
    </source>
</evidence>
<dbReference type="Pfam" id="PF03695">
    <property type="entry name" value="UPF0149"/>
    <property type="match status" value="1"/>
</dbReference>
<dbReference type="OrthoDB" id="570299at2"/>
<evidence type="ECO:0000313" key="2">
    <source>
        <dbReference type="Proteomes" id="UP000238589"/>
    </source>
</evidence>
<gene>
    <name evidence="1" type="ORF">C6P64_16730</name>
</gene>
<dbReference type="InterPro" id="IPR004027">
    <property type="entry name" value="SEC_C_motif"/>
</dbReference>
<dbReference type="RefSeq" id="WP_105749680.1">
    <property type="nucleotide sequence ID" value="NZ_PVLQ01000106.1"/>
</dbReference>